<accession>A0A368KM59</accession>
<dbReference type="Gene3D" id="3.40.50.2300">
    <property type="match status" value="1"/>
</dbReference>
<dbReference type="OrthoDB" id="7210484at2"/>
<evidence type="ECO:0000313" key="2">
    <source>
        <dbReference type="Proteomes" id="UP000253562"/>
    </source>
</evidence>
<proteinExistence type="predicted"/>
<reference evidence="1 2" key="1">
    <citation type="submission" date="2018-07" db="EMBL/GenBank/DDBJ databases">
        <title>Comparative genomes isolates from brazilian mangrove.</title>
        <authorList>
            <person name="De Araujo J.E."/>
            <person name="Taketani R.G."/>
            <person name="Silva M.C.P."/>
            <person name="Lourenco M.V."/>
            <person name="Oliveira V.M."/>
            <person name="Andreote F.D."/>
        </authorList>
    </citation>
    <scope>NUCLEOTIDE SEQUENCE [LARGE SCALE GENOMIC DNA]</scope>
    <source>
        <strain evidence="1 2">HEX PRIS-MGV</strain>
    </source>
</reference>
<dbReference type="InterPro" id="IPR036196">
    <property type="entry name" value="Ptyr_pPase_sf"/>
</dbReference>
<dbReference type="AlphaFoldDB" id="A0A368KM59"/>
<dbReference type="RefSeq" id="WP_114371844.1">
    <property type="nucleotide sequence ID" value="NZ_QPEX01000045.1"/>
</dbReference>
<dbReference type="SUPFAM" id="SSF52788">
    <property type="entry name" value="Phosphotyrosine protein phosphatases I"/>
    <property type="match status" value="1"/>
</dbReference>
<protein>
    <submittedName>
        <fullName evidence="1">Phosphotyrosine protein phosphatase</fullName>
    </submittedName>
</protein>
<organism evidence="1 2">
    <name type="scientific">Bremerella cremea</name>
    <dbReference type="NCBI Taxonomy" id="1031537"/>
    <lineage>
        <taxon>Bacteria</taxon>
        <taxon>Pseudomonadati</taxon>
        <taxon>Planctomycetota</taxon>
        <taxon>Planctomycetia</taxon>
        <taxon>Pirellulales</taxon>
        <taxon>Pirellulaceae</taxon>
        <taxon>Bremerella</taxon>
    </lineage>
</organism>
<evidence type="ECO:0000313" key="1">
    <source>
        <dbReference type="EMBL" id="RCS41053.1"/>
    </source>
</evidence>
<dbReference type="Proteomes" id="UP000253562">
    <property type="component" value="Unassembled WGS sequence"/>
</dbReference>
<dbReference type="PIRSF" id="PIRSF029416">
    <property type="entry name" value="UCP029416_PTP"/>
    <property type="match status" value="1"/>
</dbReference>
<dbReference type="EMBL" id="QPEX01000045">
    <property type="protein sequence ID" value="RCS41053.1"/>
    <property type="molecule type" value="Genomic_DNA"/>
</dbReference>
<sequence length="120" mass="14297">MPCRNVLFICTRNLWRSPTAERIYCDDPRFAVRSRGLSSKAARRLAVKDLEWAEIIFVMEHEHLARLRTLHRRSLPGRSVYVLDIPDEYPYMDPRLVELLRERVESYLYQIEEDQAMSAE</sequence>
<name>A0A368KM59_9BACT</name>
<comment type="caution">
    <text evidence="1">The sequence shown here is derived from an EMBL/GenBank/DDBJ whole genome shotgun (WGS) entry which is preliminary data.</text>
</comment>
<gene>
    <name evidence="1" type="ORF">DTL42_20925</name>
</gene>
<dbReference type="InterPro" id="IPR016919">
    <property type="entry name" value="UCP029416_PTP"/>
</dbReference>